<evidence type="ECO:0000313" key="15">
    <source>
        <dbReference type="EMBL" id="MBC5640904.1"/>
    </source>
</evidence>
<dbReference type="PROSITE" id="PS01307">
    <property type="entry name" value="MOTA"/>
    <property type="match status" value="1"/>
</dbReference>
<keyword evidence="16" id="KW-1185">Reference proteome</keyword>
<dbReference type="GO" id="GO:1902600">
    <property type="term" value="P:proton transmembrane transport"/>
    <property type="evidence" value="ECO:0007669"/>
    <property type="project" value="UniProtKB-KW"/>
</dbReference>
<organism evidence="15 16">
    <name type="scientific">Clostridium lentum</name>
    <dbReference type="NCBI Taxonomy" id="2763037"/>
    <lineage>
        <taxon>Bacteria</taxon>
        <taxon>Bacillati</taxon>
        <taxon>Bacillota</taxon>
        <taxon>Clostridia</taxon>
        <taxon>Eubacteriales</taxon>
        <taxon>Clostridiaceae</taxon>
        <taxon>Clostridium</taxon>
    </lineage>
</organism>
<evidence type="ECO:0000259" key="13">
    <source>
        <dbReference type="Pfam" id="PF01618"/>
    </source>
</evidence>
<dbReference type="Pfam" id="PF01618">
    <property type="entry name" value="MotA_ExbB"/>
    <property type="match status" value="1"/>
</dbReference>
<evidence type="ECO:0000256" key="7">
    <source>
        <dbReference type="ARBA" id="ARBA00022779"/>
    </source>
</evidence>
<dbReference type="InterPro" id="IPR046786">
    <property type="entry name" value="MotA_N"/>
</dbReference>
<feature type="transmembrane region" description="Helical" evidence="12">
    <location>
        <begin position="180"/>
        <end position="201"/>
    </location>
</feature>
<dbReference type="GO" id="GO:0006935">
    <property type="term" value="P:chemotaxis"/>
    <property type="evidence" value="ECO:0007669"/>
    <property type="project" value="UniProtKB-KW"/>
</dbReference>
<dbReference type="EMBL" id="JACOOQ010000019">
    <property type="protein sequence ID" value="MBC5640904.1"/>
    <property type="molecule type" value="Genomic_DNA"/>
</dbReference>
<evidence type="ECO:0000256" key="8">
    <source>
        <dbReference type="ARBA" id="ARBA00022781"/>
    </source>
</evidence>
<protein>
    <submittedName>
        <fullName evidence="15">Motility protein A</fullName>
    </submittedName>
</protein>
<dbReference type="PANTHER" id="PTHR30433:SF2">
    <property type="entry name" value="MOTILITY PROTEIN A"/>
    <property type="match status" value="1"/>
</dbReference>
<feature type="transmembrane region" description="Helical" evidence="12">
    <location>
        <begin position="31"/>
        <end position="53"/>
    </location>
</feature>
<accession>A0A8I0A7B5</accession>
<evidence type="ECO:0000256" key="12">
    <source>
        <dbReference type="SAM" id="Phobius"/>
    </source>
</evidence>
<keyword evidence="10" id="KW-0406">Ion transport</keyword>
<name>A0A8I0A7B5_9CLOT</name>
<comment type="subcellular location">
    <subcellularLocation>
        <location evidence="1">Cell membrane</location>
        <topology evidence="1">Multi-pass membrane protein</topology>
    </subcellularLocation>
</comment>
<evidence type="ECO:0000256" key="1">
    <source>
        <dbReference type="ARBA" id="ARBA00004651"/>
    </source>
</evidence>
<gene>
    <name evidence="15" type="ORF">H8R92_10805</name>
</gene>
<dbReference type="InterPro" id="IPR047055">
    <property type="entry name" value="MotA-like"/>
</dbReference>
<feature type="transmembrane region" description="Helical" evidence="12">
    <location>
        <begin position="6"/>
        <end position="24"/>
    </location>
</feature>
<keyword evidence="11 12" id="KW-0472">Membrane</keyword>
<evidence type="ECO:0000256" key="11">
    <source>
        <dbReference type="ARBA" id="ARBA00023136"/>
    </source>
</evidence>
<dbReference type="RefSeq" id="WP_186835455.1">
    <property type="nucleotide sequence ID" value="NZ_JACOOQ010000019.1"/>
</dbReference>
<feature type="transmembrane region" description="Helical" evidence="12">
    <location>
        <begin position="148"/>
        <end position="168"/>
    </location>
</feature>
<dbReference type="Proteomes" id="UP000662088">
    <property type="component" value="Unassembled WGS sequence"/>
</dbReference>
<dbReference type="PANTHER" id="PTHR30433">
    <property type="entry name" value="CHEMOTAXIS PROTEIN MOTA"/>
    <property type="match status" value="1"/>
</dbReference>
<dbReference type="InterPro" id="IPR000540">
    <property type="entry name" value="Flag_MotA_CS"/>
</dbReference>
<feature type="domain" description="Motility protein A N-terminal" evidence="14">
    <location>
        <begin position="13"/>
        <end position="93"/>
    </location>
</feature>
<dbReference type="InterPro" id="IPR002898">
    <property type="entry name" value="MotA_ExbB_proton_chnl"/>
</dbReference>
<proteinExistence type="inferred from homology"/>
<keyword evidence="7" id="KW-0283">Flagellar rotation</keyword>
<sequence length="267" mass="29016">MKKTDIMTPAGFVLGAALIGYGIVSGGPFSIFIDIPSIFICVGGSLSALFITYTMDEIKEMFGSLGNAFKESSASQKDIIVQFSNLSQRARKDGLLSLEEDISNLEDPFLKKGMQMVVDGIEPETIKEILELDIYETENRGMNVAGMYSAWGGYAPGFGMIGTLIGLVQMMQNLNDIQSIAVGMGVALLTTFYGSFLANYFCNPIGANLKRQCALETGTRTMMLEGILAIQSGVNPRIVEEKLLTYLSAKERLEYINSNTENTEGVA</sequence>
<dbReference type="Pfam" id="PF20560">
    <property type="entry name" value="MotA_N"/>
    <property type="match status" value="1"/>
</dbReference>
<dbReference type="GO" id="GO:0005886">
    <property type="term" value="C:plasma membrane"/>
    <property type="evidence" value="ECO:0007669"/>
    <property type="project" value="UniProtKB-SubCell"/>
</dbReference>
<evidence type="ECO:0000313" key="16">
    <source>
        <dbReference type="Proteomes" id="UP000662088"/>
    </source>
</evidence>
<comment type="caution">
    <text evidence="15">The sequence shown here is derived from an EMBL/GenBank/DDBJ whole genome shotgun (WGS) entry which is preliminary data.</text>
</comment>
<evidence type="ECO:0000256" key="3">
    <source>
        <dbReference type="ARBA" id="ARBA00022448"/>
    </source>
</evidence>
<evidence type="ECO:0000256" key="5">
    <source>
        <dbReference type="ARBA" id="ARBA00022500"/>
    </source>
</evidence>
<keyword evidence="5" id="KW-0145">Chemotaxis</keyword>
<dbReference type="AlphaFoldDB" id="A0A8I0A7B5"/>
<evidence type="ECO:0000256" key="2">
    <source>
        <dbReference type="ARBA" id="ARBA00008038"/>
    </source>
</evidence>
<comment type="similarity">
    <text evidence="2">Belongs to the MotA family.</text>
</comment>
<dbReference type="GO" id="GO:0071978">
    <property type="term" value="P:bacterial-type flagellum-dependent swarming motility"/>
    <property type="evidence" value="ECO:0007669"/>
    <property type="project" value="InterPro"/>
</dbReference>
<keyword evidence="6 12" id="KW-0812">Transmembrane</keyword>
<keyword evidence="4" id="KW-1003">Cell membrane</keyword>
<reference evidence="15" key="1">
    <citation type="submission" date="2020-08" db="EMBL/GenBank/DDBJ databases">
        <title>Genome public.</title>
        <authorList>
            <person name="Liu C."/>
            <person name="Sun Q."/>
        </authorList>
    </citation>
    <scope>NUCLEOTIDE SEQUENCE</scope>
    <source>
        <strain evidence="15">NSJ-42</strain>
    </source>
</reference>
<evidence type="ECO:0000256" key="4">
    <source>
        <dbReference type="ARBA" id="ARBA00022475"/>
    </source>
</evidence>
<evidence type="ECO:0000259" key="14">
    <source>
        <dbReference type="Pfam" id="PF20560"/>
    </source>
</evidence>
<evidence type="ECO:0000256" key="9">
    <source>
        <dbReference type="ARBA" id="ARBA00022989"/>
    </source>
</evidence>
<feature type="domain" description="MotA/TolQ/ExbB proton channel" evidence="13">
    <location>
        <begin position="103"/>
        <end position="217"/>
    </location>
</feature>
<evidence type="ECO:0000256" key="6">
    <source>
        <dbReference type="ARBA" id="ARBA00022692"/>
    </source>
</evidence>
<keyword evidence="8" id="KW-0375">Hydrogen ion transport</keyword>
<keyword evidence="9 12" id="KW-1133">Transmembrane helix</keyword>
<keyword evidence="3" id="KW-0813">Transport</keyword>
<evidence type="ECO:0000256" key="10">
    <source>
        <dbReference type="ARBA" id="ARBA00023065"/>
    </source>
</evidence>